<dbReference type="InterPro" id="IPR036047">
    <property type="entry name" value="F-box-like_dom_sf"/>
</dbReference>
<keyword evidence="3" id="KW-1185">Reference proteome</keyword>
<dbReference type="InterPro" id="IPR057207">
    <property type="entry name" value="FBXL15_LRR"/>
</dbReference>
<dbReference type="Pfam" id="PF00646">
    <property type="entry name" value="F-box"/>
    <property type="match status" value="1"/>
</dbReference>
<reference evidence="2 3" key="1">
    <citation type="submission" date="2024-02" db="EMBL/GenBank/DDBJ databases">
        <authorList>
            <person name="Vignale AGUSTIN F."/>
            <person name="Sosa J E."/>
            <person name="Modenutti C."/>
        </authorList>
    </citation>
    <scope>NUCLEOTIDE SEQUENCE [LARGE SCALE GENOMIC DNA]</scope>
</reference>
<dbReference type="InterPro" id="IPR006553">
    <property type="entry name" value="Leu-rich_rpt_Cys-con_subtyp"/>
</dbReference>
<dbReference type="Gene3D" id="3.80.10.10">
    <property type="entry name" value="Ribonuclease Inhibitor"/>
    <property type="match status" value="3"/>
</dbReference>
<dbReference type="InterPro" id="IPR032675">
    <property type="entry name" value="LRR_dom_sf"/>
</dbReference>
<comment type="caution">
    <text evidence="2">The sequence shown here is derived from an EMBL/GenBank/DDBJ whole genome shotgun (WGS) entry which is preliminary data.</text>
</comment>
<evidence type="ECO:0000259" key="1">
    <source>
        <dbReference type="PROSITE" id="PS50181"/>
    </source>
</evidence>
<protein>
    <recommendedName>
        <fullName evidence="1">F-box domain-containing protein</fullName>
    </recommendedName>
</protein>
<dbReference type="AlphaFoldDB" id="A0ABC8SLR5"/>
<proteinExistence type="predicted"/>
<evidence type="ECO:0000313" key="3">
    <source>
        <dbReference type="Proteomes" id="UP001642360"/>
    </source>
</evidence>
<organism evidence="2 3">
    <name type="scientific">Ilex paraguariensis</name>
    <name type="common">yerba mate</name>
    <dbReference type="NCBI Taxonomy" id="185542"/>
    <lineage>
        <taxon>Eukaryota</taxon>
        <taxon>Viridiplantae</taxon>
        <taxon>Streptophyta</taxon>
        <taxon>Embryophyta</taxon>
        <taxon>Tracheophyta</taxon>
        <taxon>Spermatophyta</taxon>
        <taxon>Magnoliopsida</taxon>
        <taxon>eudicotyledons</taxon>
        <taxon>Gunneridae</taxon>
        <taxon>Pentapetalae</taxon>
        <taxon>asterids</taxon>
        <taxon>campanulids</taxon>
        <taxon>Aquifoliales</taxon>
        <taxon>Aquifoliaceae</taxon>
        <taxon>Ilex</taxon>
    </lineage>
</organism>
<dbReference type="InterPro" id="IPR001810">
    <property type="entry name" value="F-box_dom"/>
</dbReference>
<dbReference type="Proteomes" id="UP001642360">
    <property type="component" value="Unassembled WGS sequence"/>
</dbReference>
<feature type="domain" description="F-box" evidence="1">
    <location>
        <begin position="14"/>
        <end position="60"/>
    </location>
</feature>
<accession>A0ABC8SLR5</accession>
<sequence>MSLSAGCKGGGSSGGLLERLPNSIINEILVKVDLESLCSMACVSRTLHSSVSQTLFYISSIDLSAFSPDVQTLYFIISKFKYLNSVTVDCRHLNDSSVIDILGSHIQELNLLKCSPPSYQVLTSLGCKCPNLRLLVLELAGGDEMFQRRPLKFLKGCLCLEYLSVKIRGTEHDAKAFCSMEHFLPGTVKVLKLQPMLERDAIHLIRGLRDDTNFLETSTSFSIPLCPRSPSCALQHLTLALDVISDELIILIVNSLPLLVELDIEDRPSKEPSAPRDLTNRGLQSLCFCQHLTDLSVVRSRQNSPVSFKRINDMGMFLLSENCRGLQSVTLGGFSTVSDAGFSAILHSCQNLKKFEVRNASLLSDLAFHDISRAVCSLLEFRLLACNLITSEAVEKLASSKILEVLDLCGCRSVADGCLSYISCLNTLSTLNLKGADITDSGLAIIGRGNSPIACLCLSGCKRVTDKGIALLLDGGGMVSKTLSYLDLGYMPGISDRAILTISAEAQAVTELCIRYCFSVTDVSLKTLALEERYKGGSKLLRKLDLCNCLGLSAEAVGLLKKPSFRGLRWLGVGLTRLASKRDAFAEISRERRWLTVCFDGCEVGCHDGWQYHESDYSQS</sequence>
<dbReference type="SMART" id="SM00256">
    <property type="entry name" value="FBOX"/>
    <property type="match status" value="1"/>
</dbReference>
<gene>
    <name evidence="2" type="ORF">ILEXP_LOCUS26376</name>
</gene>
<dbReference type="SMART" id="SM00367">
    <property type="entry name" value="LRR_CC"/>
    <property type="match status" value="7"/>
</dbReference>
<name>A0ABC8SLR5_9AQUA</name>
<dbReference type="PANTHER" id="PTHR13318">
    <property type="entry name" value="PARTNER OF PAIRED, ISOFORM B-RELATED"/>
    <property type="match status" value="1"/>
</dbReference>
<evidence type="ECO:0000313" key="2">
    <source>
        <dbReference type="EMBL" id="CAK9157810.1"/>
    </source>
</evidence>
<dbReference type="EMBL" id="CAUOFW020003059">
    <property type="protein sequence ID" value="CAK9157810.1"/>
    <property type="molecule type" value="Genomic_DNA"/>
</dbReference>
<dbReference type="PROSITE" id="PS50181">
    <property type="entry name" value="FBOX"/>
    <property type="match status" value="1"/>
</dbReference>
<dbReference type="SUPFAM" id="SSF52047">
    <property type="entry name" value="RNI-like"/>
    <property type="match status" value="2"/>
</dbReference>
<dbReference type="Pfam" id="PF25372">
    <property type="entry name" value="DUF7885"/>
    <property type="match status" value="1"/>
</dbReference>
<dbReference type="SUPFAM" id="SSF81383">
    <property type="entry name" value="F-box domain"/>
    <property type="match status" value="1"/>
</dbReference>